<keyword evidence="1" id="KW-0732">Signal</keyword>
<name>A0A511FA84_9CELL</name>
<dbReference type="AlphaFoldDB" id="A0A511FA84"/>
<dbReference type="Pfam" id="PF01547">
    <property type="entry name" value="SBP_bac_1"/>
    <property type="match status" value="1"/>
</dbReference>
<sequence>MLTRRGRATAVLVAGALALGMSACGSGGDDGDAEVTDDQRVGAMDDFAVGDQFTATEPIELSMLYRDHPDYPYQEDWLLVTELAERTNVTLDMTFAPLDGFEQRRSLLISGGDAPDIMPVAYGGQETPFVASGALLPVSDYFDLMPNFSAKVAEYGLEEWLDTQRQEDGKIYLLPGLMEFVRPDYTVALRTDILDELGLEMPTSWDELRDVLAAMKAAYPAVTPMTDRFEGKLLLNNTAAATFGFPGAPSGYSGNAATWDEEAGEYVYTAARPEFKEMLEYFHGLVADGLLDPETFTQDDDQAVNKFVSGQAFAITGNSQFMTQYRTSMDETLGAGTYSIAKMPIPTGPAGDVMGGRPIESGMMLSADAADNDTFVAMMQFIDWLYYSDEGLEFTTWGVEGTTFEKDADGVRSFTEDVDFLSLNPGASTNLRTDYGFFNGVFMLTQGTTEDLMNSMLPDDERAWREQMVQTKEVLPPPPPAPMNELDLEQVALWQSALGDYADQNTLQFILGTRDLAEFDDFVAELDGKGMTQYIDKVNEAQRAFAESS</sequence>
<dbReference type="InterPro" id="IPR006059">
    <property type="entry name" value="SBP"/>
</dbReference>
<evidence type="ECO:0000313" key="2">
    <source>
        <dbReference type="EMBL" id="GEL46190.1"/>
    </source>
</evidence>
<evidence type="ECO:0000256" key="1">
    <source>
        <dbReference type="SAM" id="SignalP"/>
    </source>
</evidence>
<dbReference type="Gene3D" id="3.40.190.10">
    <property type="entry name" value="Periplasmic binding protein-like II"/>
    <property type="match status" value="2"/>
</dbReference>
<dbReference type="PROSITE" id="PS51257">
    <property type="entry name" value="PROKAR_LIPOPROTEIN"/>
    <property type="match status" value="1"/>
</dbReference>
<reference evidence="2 4" key="1">
    <citation type="submission" date="2019-07" db="EMBL/GenBank/DDBJ databases">
        <title>Whole genome shotgun sequence of Cellulomonas hominis NBRC 16055.</title>
        <authorList>
            <person name="Hosoyama A."/>
            <person name="Uohara A."/>
            <person name="Ohji S."/>
            <person name="Ichikawa N."/>
        </authorList>
    </citation>
    <scope>NUCLEOTIDE SEQUENCE [LARGE SCALE GENOMIC DNA]</scope>
    <source>
        <strain evidence="2 4">NBRC 16055</strain>
    </source>
</reference>
<protein>
    <submittedName>
        <fullName evidence="3">Putative aldouronate transport system substrate-binding protein</fullName>
    </submittedName>
    <submittedName>
        <fullName evidence="2">Sugar ABC transporter substrate-binding protein</fullName>
    </submittedName>
</protein>
<accession>A0A511FA84</accession>
<dbReference type="Proteomes" id="UP000564629">
    <property type="component" value="Unassembled WGS sequence"/>
</dbReference>
<comment type="caution">
    <text evidence="2">The sequence shown here is derived from an EMBL/GenBank/DDBJ whole genome shotgun (WGS) entry which is preliminary data.</text>
</comment>
<dbReference type="EMBL" id="BJVQ01000012">
    <property type="protein sequence ID" value="GEL46190.1"/>
    <property type="molecule type" value="Genomic_DNA"/>
</dbReference>
<evidence type="ECO:0000313" key="3">
    <source>
        <dbReference type="EMBL" id="MBB5472076.1"/>
    </source>
</evidence>
<evidence type="ECO:0000313" key="4">
    <source>
        <dbReference type="Proteomes" id="UP000321723"/>
    </source>
</evidence>
<evidence type="ECO:0000313" key="5">
    <source>
        <dbReference type="Proteomes" id="UP000564629"/>
    </source>
</evidence>
<proteinExistence type="predicted"/>
<dbReference type="PANTHER" id="PTHR43649">
    <property type="entry name" value="ARABINOSE-BINDING PROTEIN-RELATED"/>
    <property type="match status" value="1"/>
</dbReference>
<dbReference type="Proteomes" id="UP000321723">
    <property type="component" value="Unassembled WGS sequence"/>
</dbReference>
<feature type="signal peptide" evidence="1">
    <location>
        <begin position="1"/>
        <end position="23"/>
    </location>
</feature>
<dbReference type="EMBL" id="JACHDN010000001">
    <property type="protein sequence ID" value="MBB5472076.1"/>
    <property type="molecule type" value="Genomic_DNA"/>
</dbReference>
<dbReference type="RefSeq" id="WP_246802991.1">
    <property type="nucleotide sequence ID" value="NZ_BJVQ01000012.1"/>
</dbReference>
<keyword evidence="4" id="KW-1185">Reference proteome</keyword>
<organism evidence="2 4">
    <name type="scientific">Cellulomonas hominis</name>
    <dbReference type="NCBI Taxonomy" id="156981"/>
    <lineage>
        <taxon>Bacteria</taxon>
        <taxon>Bacillati</taxon>
        <taxon>Actinomycetota</taxon>
        <taxon>Actinomycetes</taxon>
        <taxon>Micrococcales</taxon>
        <taxon>Cellulomonadaceae</taxon>
        <taxon>Cellulomonas</taxon>
    </lineage>
</organism>
<feature type="chain" id="PRO_5038242058" evidence="1">
    <location>
        <begin position="24"/>
        <end position="549"/>
    </location>
</feature>
<reference evidence="3 5" key="2">
    <citation type="submission" date="2020-08" db="EMBL/GenBank/DDBJ databases">
        <title>Sequencing the genomes of 1000 actinobacteria strains.</title>
        <authorList>
            <person name="Klenk H.-P."/>
        </authorList>
    </citation>
    <scope>NUCLEOTIDE SEQUENCE [LARGE SCALE GENOMIC DNA]</scope>
    <source>
        <strain evidence="3 5">DSM 9581</strain>
    </source>
</reference>
<dbReference type="InterPro" id="IPR050490">
    <property type="entry name" value="Bact_solute-bd_prot1"/>
</dbReference>
<dbReference type="PANTHER" id="PTHR43649:SF12">
    <property type="entry name" value="DIACETYLCHITOBIOSE BINDING PROTEIN DASA"/>
    <property type="match status" value="1"/>
</dbReference>
<dbReference type="SUPFAM" id="SSF53850">
    <property type="entry name" value="Periplasmic binding protein-like II"/>
    <property type="match status" value="1"/>
</dbReference>
<gene>
    <name evidence="2" type="ORF">CHO01_13060</name>
    <name evidence="3" type="ORF">HNR08_000812</name>
</gene>
<dbReference type="CDD" id="cd13583">
    <property type="entry name" value="PBP2_AlgQ_like_4"/>
    <property type="match status" value="1"/>
</dbReference>